<dbReference type="PROSITE" id="PS00028">
    <property type="entry name" value="ZINC_FINGER_C2H2_1"/>
    <property type="match status" value="3"/>
</dbReference>
<dbReference type="FunFam" id="3.30.160.60:FF:000100">
    <property type="entry name" value="Zinc finger 45-like"/>
    <property type="match status" value="1"/>
</dbReference>
<feature type="domain" description="C2H2-type" evidence="7">
    <location>
        <begin position="116"/>
        <end position="141"/>
    </location>
</feature>
<dbReference type="Gene3D" id="3.30.160.60">
    <property type="entry name" value="Classic Zinc Finger"/>
    <property type="match status" value="3"/>
</dbReference>
<feature type="region of interest" description="Disordered" evidence="6">
    <location>
        <begin position="1"/>
        <end position="26"/>
    </location>
</feature>
<accession>A0AAV2YB58</accession>
<reference evidence="8" key="2">
    <citation type="journal article" date="2023" name="Microbiol Resour">
        <title>Decontamination and Annotation of the Draft Genome Sequence of the Oomycete Lagenidium giganteum ARSEF 373.</title>
        <authorList>
            <person name="Morgan W.R."/>
            <person name="Tartar A."/>
        </authorList>
    </citation>
    <scope>NUCLEOTIDE SEQUENCE</scope>
    <source>
        <strain evidence="8">ARSEF 373</strain>
    </source>
</reference>
<feature type="region of interest" description="Disordered" evidence="6">
    <location>
        <begin position="241"/>
        <end position="312"/>
    </location>
</feature>
<evidence type="ECO:0000256" key="5">
    <source>
        <dbReference type="PROSITE-ProRule" id="PRU00042"/>
    </source>
</evidence>
<evidence type="ECO:0000313" key="8">
    <source>
        <dbReference type="EMBL" id="DAZ92750.1"/>
    </source>
</evidence>
<dbReference type="GO" id="GO:0000785">
    <property type="term" value="C:chromatin"/>
    <property type="evidence" value="ECO:0007669"/>
    <property type="project" value="TreeGrafter"/>
</dbReference>
<gene>
    <name evidence="8" type="ORF">N0F65_003487</name>
</gene>
<keyword evidence="2" id="KW-0677">Repeat</keyword>
<feature type="domain" description="C2H2-type" evidence="7">
    <location>
        <begin position="58"/>
        <end position="87"/>
    </location>
</feature>
<dbReference type="FunFam" id="3.30.160.60:FF:000125">
    <property type="entry name" value="Putative zinc finger protein 143"/>
    <property type="match status" value="1"/>
</dbReference>
<keyword evidence="3 5" id="KW-0863">Zinc-finger</keyword>
<comment type="caution">
    <text evidence="8">The sequence shown here is derived from an EMBL/GenBank/DDBJ whole genome shotgun (WGS) entry which is preliminary data.</text>
</comment>
<dbReference type="GO" id="GO:0008270">
    <property type="term" value="F:zinc ion binding"/>
    <property type="evidence" value="ECO:0007669"/>
    <property type="project" value="UniProtKB-KW"/>
</dbReference>
<feature type="compositionally biased region" description="Basic residues" evidence="6">
    <location>
        <begin position="278"/>
        <end position="295"/>
    </location>
</feature>
<name>A0AAV2YB58_9STRA</name>
<feature type="compositionally biased region" description="Polar residues" evidence="6">
    <location>
        <begin position="241"/>
        <end position="252"/>
    </location>
</feature>
<feature type="region of interest" description="Disordered" evidence="6">
    <location>
        <begin position="202"/>
        <end position="225"/>
    </location>
</feature>
<keyword evidence="4" id="KW-0862">Zinc</keyword>
<dbReference type="GO" id="GO:0000981">
    <property type="term" value="F:DNA-binding transcription factor activity, RNA polymerase II-specific"/>
    <property type="evidence" value="ECO:0007669"/>
    <property type="project" value="TreeGrafter"/>
</dbReference>
<dbReference type="PANTHER" id="PTHR14003:SF19">
    <property type="entry name" value="YY2 TRANSCRIPTION FACTOR"/>
    <property type="match status" value="1"/>
</dbReference>
<dbReference type="PANTHER" id="PTHR14003">
    <property type="entry name" value="TRANSCRIPTIONAL REPRESSOR PROTEIN YY"/>
    <property type="match status" value="1"/>
</dbReference>
<feature type="compositionally biased region" description="Polar residues" evidence="6">
    <location>
        <begin position="296"/>
        <end position="310"/>
    </location>
</feature>
<dbReference type="Proteomes" id="UP001146120">
    <property type="component" value="Unassembled WGS sequence"/>
</dbReference>
<keyword evidence="1" id="KW-0479">Metal-binding</keyword>
<proteinExistence type="predicted"/>
<dbReference type="PROSITE" id="PS50157">
    <property type="entry name" value="ZINC_FINGER_C2H2_2"/>
    <property type="match status" value="3"/>
</dbReference>
<dbReference type="AlphaFoldDB" id="A0AAV2YB58"/>
<dbReference type="InterPro" id="IPR036236">
    <property type="entry name" value="Znf_C2H2_sf"/>
</dbReference>
<dbReference type="SUPFAM" id="SSF57667">
    <property type="entry name" value="beta-beta-alpha zinc fingers"/>
    <property type="match status" value="2"/>
</dbReference>
<evidence type="ECO:0000313" key="9">
    <source>
        <dbReference type="Proteomes" id="UP001146120"/>
    </source>
</evidence>
<protein>
    <recommendedName>
        <fullName evidence="7">C2H2-type domain-containing protein</fullName>
    </recommendedName>
</protein>
<evidence type="ECO:0000256" key="3">
    <source>
        <dbReference type="ARBA" id="ARBA00022771"/>
    </source>
</evidence>
<dbReference type="GO" id="GO:0000978">
    <property type="term" value="F:RNA polymerase II cis-regulatory region sequence-specific DNA binding"/>
    <property type="evidence" value="ECO:0007669"/>
    <property type="project" value="TreeGrafter"/>
</dbReference>
<dbReference type="GO" id="GO:0031519">
    <property type="term" value="C:PcG protein complex"/>
    <property type="evidence" value="ECO:0007669"/>
    <property type="project" value="TreeGrafter"/>
</dbReference>
<sequence length="432" mass="47582">MGVMRAPASQLGMMAAPDATETGNGSQRRATMVGDAVPVSAVASAASAVAAGDGRKVYRCMFPGCGKEFHLKGNLKRHENIHSGEKKFRCTFCGREFLRKADMEVHHRVHTGEKPYRCRHDGCNKCFARQSDLLSHERTHTYVGAYIRLQQLNLYELSSHSPCPLVLIDTAETSPLNASIMADENAYTGPCCSSHLVTKIPSPKSEMPSYQPMQQPPPTSMSSMLVPMDMSGAVHFRQLPASSMRSSQSDGGVSSIADVQRLQPPPPLQQQQHEHQHQHQHHHHHHNHNHQHHHQLSASQPPMQGVSPSCASEPAQLHDYRAHNPSCGHLSIHHGNHLDYVVNNHVVCQTSVRSISVGGAVARQPGVEKCDDAHRPGCGHLPVRHHDHIDYVVEDNLLCQHAGLADTKPGCIEMLDDDFWEFYGAIGSFAND</sequence>
<dbReference type="SMART" id="SM00355">
    <property type="entry name" value="ZnF_C2H2"/>
    <property type="match status" value="3"/>
</dbReference>
<dbReference type="EMBL" id="DAKRPA010000389">
    <property type="protein sequence ID" value="DAZ92750.1"/>
    <property type="molecule type" value="Genomic_DNA"/>
</dbReference>
<keyword evidence="9" id="KW-1185">Reference proteome</keyword>
<feature type="domain" description="C2H2-type" evidence="7">
    <location>
        <begin position="88"/>
        <end position="115"/>
    </location>
</feature>
<dbReference type="InterPro" id="IPR013087">
    <property type="entry name" value="Znf_C2H2_type"/>
</dbReference>
<dbReference type="GO" id="GO:0005667">
    <property type="term" value="C:transcription regulator complex"/>
    <property type="evidence" value="ECO:0007669"/>
    <property type="project" value="TreeGrafter"/>
</dbReference>
<evidence type="ECO:0000256" key="1">
    <source>
        <dbReference type="ARBA" id="ARBA00022723"/>
    </source>
</evidence>
<organism evidence="8 9">
    <name type="scientific">Lagenidium giganteum</name>
    <dbReference type="NCBI Taxonomy" id="4803"/>
    <lineage>
        <taxon>Eukaryota</taxon>
        <taxon>Sar</taxon>
        <taxon>Stramenopiles</taxon>
        <taxon>Oomycota</taxon>
        <taxon>Peronosporomycetes</taxon>
        <taxon>Pythiales</taxon>
        <taxon>Pythiaceae</taxon>
    </lineage>
</organism>
<evidence type="ECO:0000256" key="4">
    <source>
        <dbReference type="ARBA" id="ARBA00022833"/>
    </source>
</evidence>
<evidence type="ECO:0000256" key="2">
    <source>
        <dbReference type="ARBA" id="ARBA00022737"/>
    </source>
</evidence>
<evidence type="ECO:0000256" key="6">
    <source>
        <dbReference type="SAM" id="MobiDB-lite"/>
    </source>
</evidence>
<evidence type="ECO:0000259" key="7">
    <source>
        <dbReference type="PROSITE" id="PS50157"/>
    </source>
</evidence>
<reference evidence="8" key="1">
    <citation type="submission" date="2022-11" db="EMBL/GenBank/DDBJ databases">
        <authorList>
            <person name="Morgan W.R."/>
            <person name="Tartar A."/>
        </authorList>
    </citation>
    <scope>NUCLEOTIDE SEQUENCE</scope>
    <source>
        <strain evidence="8">ARSEF 373</strain>
    </source>
</reference>